<organism evidence="2 3">
    <name type="scientific">Phormidium tenue NIES-30</name>
    <dbReference type="NCBI Taxonomy" id="549789"/>
    <lineage>
        <taxon>Bacteria</taxon>
        <taxon>Bacillati</taxon>
        <taxon>Cyanobacteriota</taxon>
        <taxon>Cyanophyceae</taxon>
        <taxon>Oscillatoriophycideae</taxon>
        <taxon>Oscillatoriales</taxon>
        <taxon>Oscillatoriaceae</taxon>
        <taxon>Phormidium</taxon>
    </lineage>
</organism>
<feature type="signal peptide" evidence="1">
    <location>
        <begin position="1"/>
        <end position="28"/>
    </location>
</feature>
<accession>A0A1U7J9L3</accession>
<proteinExistence type="predicted"/>
<reference evidence="2 3" key="1">
    <citation type="submission" date="2016-11" db="EMBL/GenBank/DDBJ databases">
        <title>Draft Genome Sequences of Nine Cyanobacterial Strains from Diverse Habitats.</title>
        <authorList>
            <person name="Zhu T."/>
            <person name="Hou S."/>
            <person name="Lu X."/>
            <person name="Hess W.R."/>
        </authorList>
    </citation>
    <scope>NUCLEOTIDE SEQUENCE [LARGE SCALE GENOMIC DNA]</scope>
    <source>
        <strain evidence="2 3">NIES-30</strain>
    </source>
</reference>
<feature type="chain" id="PRO_5013387190" description="EF-hand domain-containing protein" evidence="1">
    <location>
        <begin position="29"/>
        <end position="62"/>
    </location>
</feature>
<name>A0A1U7J9L3_9CYAN</name>
<dbReference type="PROSITE" id="PS00018">
    <property type="entry name" value="EF_HAND_1"/>
    <property type="match status" value="1"/>
</dbReference>
<dbReference type="Proteomes" id="UP000185557">
    <property type="component" value="Unassembled WGS sequence"/>
</dbReference>
<evidence type="ECO:0008006" key="4">
    <source>
        <dbReference type="Google" id="ProtNLM"/>
    </source>
</evidence>
<dbReference type="EMBL" id="MRCG01000002">
    <property type="protein sequence ID" value="OKH50162.1"/>
    <property type="molecule type" value="Genomic_DNA"/>
</dbReference>
<evidence type="ECO:0000313" key="3">
    <source>
        <dbReference type="Proteomes" id="UP000185557"/>
    </source>
</evidence>
<sequence>MENKMKKYFLSVLTIAMASMVLAPVASASGQTSLNDLSADLNGDGTVTLGELRFHNSEYRGK</sequence>
<evidence type="ECO:0000256" key="1">
    <source>
        <dbReference type="SAM" id="SignalP"/>
    </source>
</evidence>
<dbReference type="InterPro" id="IPR018247">
    <property type="entry name" value="EF_Hand_1_Ca_BS"/>
</dbReference>
<keyword evidence="3" id="KW-1185">Reference proteome</keyword>
<gene>
    <name evidence="2" type="ORF">NIES30_05545</name>
</gene>
<comment type="caution">
    <text evidence="2">The sequence shown here is derived from an EMBL/GenBank/DDBJ whole genome shotgun (WGS) entry which is preliminary data.</text>
</comment>
<protein>
    <recommendedName>
        <fullName evidence="4">EF-hand domain-containing protein</fullName>
    </recommendedName>
</protein>
<keyword evidence="1" id="KW-0732">Signal</keyword>
<evidence type="ECO:0000313" key="2">
    <source>
        <dbReference type="EMBL" id="OKH50162.1"/>
    </source>
</evidence>
<dbReference type="AlphaFoldDB" id="A0A1U7J9L3"/>